<feature type="binding site" evidence="8">
    <location>
        <position position="204"/>
    </location>
    <ligand>
        <name>substrate</name>
    </ligand>
</feature>
<feature type="binding site" evidence="8">
    <location>
        <position position="135"/>
    </location>
    <ligand>
        <name>Fe cation</name>
        <dbReference type="ChEBI" id="CHEBI:24875"/>
    </ligand>
</feature>
<feature type="domain" description="Gcp-like" evidence="9">
    <location>
        <begin position="43"/>
        <end position="327"/>
    </location>
</feature>
<keyword evidence="4 8" id="KW-0479">Metal-binding</keyword>
<protein>
    <recommendedName>
        <fullName evidence="8">tRNA N6-adenosine threonylcarbamoyltransferase</fullName>
        <ecNumber evidence="8">2.3.1.234</ecNumber>
    </recommendedName>
    <alternativeName>
        <fullName evidence="8">N6-L-threonylcarbamoyladenine synthase</fullName>
        <shortName evidence="8">t(6)A synthase</shortName>
    </alternativeName>
    <alternativeName>
        <fullName evidence="8">t(6)A37 threonylcarbamoyladenosine biosynthesis protein TsaD</fullName>
    </alternativeName>
    <alternativeName>
        <fullName evidence="8">tRNA threonylcarbamoyladenosine biosynthesis protein TsaD</fullName>
    </alternativeName>
</protein>
<gene>
    <name evidence="8 10" type="primary">tsaD</name>
    <name evidence="10" type="ORF">IAA62_03100</name>
</gene>
<sequence length="353" mass="37872">MESYFERAKLKFENLKNKTDVIVLGIESSCDETSVSVVRNGTELLSNVVSSQIDIHKRFGGVVPEVASRNHVMAIENVFNEAVKEAGIKLSDIDAVAVTYGAGLIGALLVGVNFAKALSFGLDVPLIAVSHIEGHISANYITHKALKPPFICLLVSGGHTALLKVSDYLEHTMLGTTIDDSVGEAFDKVARILGLEYPGGPNVDKFAKLGKSNIEFIKHDILKGTLNFSFSGVKTAVINYVHNLEQKGESVNVPDVAASFQSFVVKELTEKAISACKQTGLKKLVVAGGVSANSYLKERLTELCKENNIELYMPELKLCTDNAAMIASAGYYYIKKGKGLAGLDLTGSATVAL</sequence>
<comment type="caution">
    <text evidence="10">The sequence shown here is derived from an EMBL/GenBank/DDBJ whole genome shotgun (WGS) entry which is preliminary data.</text>
</comment>
<evidence type="ECO:0000259" key="9">
    <source>
        <dbReference type="Pfam" id="PF00814"/>
    </source>
</evidence>
<keyword evidence="1 8" id="KW-0963">Cytoplasm</keyword>
<dbReference type="NCBIfam" id="TIGR03723">
    <property type="entry name" value="T6A_TsaD_YgjD"/>
    <property type="match status" value="1"/>
</dbReference>
<evidence type="ECO:0000313" key="11">
    <source>
        <dbReference type="Proteomes" id="UP000886861"/>
    </source>
</evidence>
<feature type="binding site" evidence="8">
    <location>
        <position position="321"/>
    </location>
    <ligand>
        <name>Fe cation</name>
        <dbReference type="ChEBI" id="CHEBI:24875"/>
    </ligand>
</feature>
<evidence type="ECO:0000256" key="7">
    <source>
        <dbReference type="ARBA" id="ARBA00048117"/>
    </source>
</evidence>
<dbReference type="EC" id="2.3.1.234" evidence="8"/>
<evidence type="ECO:0000256" key="4">
    <source>
        <dbReference type="ARBA" id="ARBA00022723"/>
    </source>
</evidence>
<dbReference type="InterPro" id="IPR017861">
    <property type="entry name" value="KAE1/TsaD"/>
</dbReference>
<dbReference type="FunFam" id="3.30.420.40:FF:000012">
    <property type="entry name" value="tRNA N6-adenosine threonylcarbamoyltransferase"/>
    <property type="match status" value="1"/>
</dbReference>
<keyword evidence="6 8" id="KW-0012">Acyltransferase</keyword>
<evidence type="ECO:0000256" key="8">
    <source>
        <dbReference type="HAMAP-Rule" id="MF_01445"/>
    </source>
</evidence>
<proteinExistence type="inferred from homology"/>
<evidence type="ECO:0000256" key="6">
    <source>
        <dbReference type="ARBA" id="ARBA00023315"/>
    </source>
</evidence>
<dbReference type="InterPro" id="IPR022450">
    <property type="entry name" value="TsaD"/>
</dbReference>
<organism evidence="10 11">
    <name type="scientific">Candidatus Caccopulliclostridium gallistercoris</name>
    <dbReference type="NCBI Taxonomy" id="2840719"/>
    <lineage>
        <taxon>Bacteria</taxon>
        <taxon>Bacillati</taxon>
        <taxon>Bacillota</taxon>
        <taxon>Clostridia</taxon>
        <taxon>Candidatus Caccopulliclostridium</taxon>
    </lineage>
</organism>
<keyword evidence="2 8" id="KW-0808">Transferase</keyword>
<dbReference type="InterPro" id="IPR043129">
    <property type="entry name" value="ATPase_NBD"/>
</dbReference>
<comment type="subcellular location">
    <subcellularLocation>
        <location evidence="8">Cytoplasm</location>
    </subcellularLocation>
</comment>
<dbReference type="Gene3D" id="3.30.420.40">
    <property type="match status" value="2"/>
</dbReference>
<dbReference type="CDD" id="cd24133">
    <property type="entry name" value="ASKHA_NBD_TsaD_bac"/>
    <property type="match status" value="1"/>
</dbReference>
<feature type="binding site" evidence="8">
    <location>
        <begin position="154"/>
        <end position="158"/>
    </location>
    <ligand>
        <name>substrate</name>
    </ligand>
</feature>
<feature type="binding site" evidence="8">
    <location>
        <position position="187"/>
    </location>
    <ligand>
        <name>substrate</name>
    </ligand>
</feature>
<name>A0A9D1NER2_9FIRM</name>
<dbReference type="Pfam" id="PF00814">
    <property type="entry name" value="TsaD"/>
    <property type="match status" value="1"/>
</dbReference>
<feature type="binding site" evidence="8">
    <location>
        <position position="293"/>
    </location>
    <ligand>
        <name>substrate</name>
    </ligand>
</feature>
<dbReference type="NCBIfam" id="TIGR00329">
    <property type="entry name" value="gcp_kae1"/>
    <property type="match status" value="1"/>
</dbReference>
<evidence type="ECO:0000313" key="10">
    <source>
        <dbReference type="EMBL" id="HIV01521.1"/>
    </source>
</evidence>
<accession>A0A9D1NER2</accession>
<dbReference type="InterPro" id="IPR017860">
    <property type="entry name" value="Peptidase_M22_CS"/>
</dbReference>
<dbReference type="SUPFAM" id="SSF53067">
    <property type="entry name" value="Actin-like ATPase domain"/>
    <property type="match status" value="2"/>
</dbReference>
<dbReference type="EMBL" id="DVOJ01000012">
    <property type="protein sequence ID" value="HIV01521.1"/>
    <property type="molecule type" value="Genomic_DNA"/>
</dbReference>
<dbReference type="GO" id="GO:0005737">
    <property type="term" value="C:cytoplasm"/>
    <property type="evidence" value="ECO:0007669"/>
    <property type="project" value="UniProtKB-SubCell"/>
</dbReference>
<evidence type="ECO:0000256" key="5">
    <source>
        <dbReference type="ARBA" id="ARBA00023004"/>
    </source>
</evidence>
<feature type="binding site" evidence="8">
    <location>
        <position position="200"/>
    </location>
    <ligand>
        <name>substrate</name>
    </ligand>
</feature>
<dbReference type="PANTHER" id="PTHR11735:SF6">
    <property type="entry name" value="TRNA N6-ADENOSINE THREONYLCARBAMOYLTRANSFERASE, MITOCHONDRIAL"/>
    <property type="match status" value="1"/>
</dbReference>
<dbReference type="PRINTS" id="PR00789">
    <property type="entry name" value="OSIALOPTASE"/>
</dbReference>
<evidence type="ECO:0000256" key="1">
    <source>
        <dbReference type="ARBA" id="ARBA00022490"/>
    </source>
</evidence>
<keyword evidence="5 8" id="KW-0408">Iron</keyword>
<comment type="similarity">
    <text evidence="8">Belongs to the KAE1 / TsaD family.</text>
</comment>
<dbReference type="Proteomes" id="UP000886861">
    <property type="component" value="Unassembled WGS sequence"/>
</dbReference>
<comment type="catalytic activity">
    <reaction evidence="7 8">
        <text>L-threonylcarbamoyladenylate + adenosine(37) in tRNA = N(6)-L-threonylcarbamoyladenosine(37) in tRNA + AMP + H(+)</text>
        <dbReference type="Rhea" id="RHEA:37059"/>
        <dbReference type="Rhea" id="RHEA-COMP:10162"/>
        <dbReference type="Rhea" id="RHEA-COMP:10163"/>
        <dbReference type="ChEBI" id="CHEBI:15378"/>
        <dbReference type="ChEBI" id="CHEBI:73682"/>
        <dbReference type="ChEBI" id="CHEBI:74411"/>
        <dbReference type="ChEBI" id="CHEBI:74418"/>
        <dbReference type="ChEBI" id="CHEBI:456215"/>
        <dbReference type="EC" id="2.3.1.234"/>
    </reaction>
</comment>
<dbReference type="PANTHER" id="PTHR11735">
    <property type="entry name" value="TRNA N6-ADENOSINE THREONYLCARBAMOYLTRANSFERASE"/>
    <property type="match status" value="1"/>
</dbReference>
<keyword evidence="3 8" id="KW-0819">tRNA processing</keyword>
<dbReference type="GO" id="GO:0061711">
    <property type="term" value="F:tRNA N(6)-L-threonylcarbamoyladenine synthase activity"/>
    <property type="evidence" value="ECO:0007669"/>
    <property type="project" value="UniProtKB-EC"/>
</dbReference>
<comment type="cofactor">
    <cofactor evidence="8">
        <name>Fe(2+)</name>
        <dbReference type="ChEBI" id="CHEBI:29033"/>
    </cofactor>
    <text evidence="8">Binds 1 Fe(2+) ion per subunit.</text>
</comment>
<evidence type="ECO:0000256" key="3">
    <source>
        <dbReference type="ARBA" id="ARBA00022694"/>
    </source>
</evidence>
<dbReference type="GO" id="GO:0005506">
    <property type="term" value="F:iron ion binding"/>
    <property type="evidence" value="ECO:0007669"/>
    <property type="project" value="UniProtKB-UniRule"/>
</dbReference>
<evidence type="ECO:0000256" key="2">
    <source>
        <dbReference type="ARBA" id="ARBA00022679"/>
    </source>
</evidence>
<dbReference type="HAMAP" id="MF_01445">
    <property type="entry name" value="TsaD"/>
    <property type="match status" value="1"/>
</dbReference>
<dbReference type="InterPro" id="IPR000905">
    <property type="entry name" value="Gcp-like_dom"/>
</dbReference>
<comment type="function">
    <text evidence="8">Required for the formation of a threonylcarbamoyl group on adenosine at position 37 (t(6)A37) in tRNAs that read codons beginning with adenine. Is involved in the transfer of the threonylcarbamoyl moiety of threonylcarbamoyl-AMP (TC-AMP) to the N6 group of A37, together with TsaE and TsaB. TsaD likely plays a direct catalytic role in this reaction.</text>
</comment>
<dbReference type="FunFam" id="3.30.420.40:FF:000040">
    <property type="entry name" value="tRNA N6-adenosine threonylcarbamoyltransferase"/>
    <property type="match status" value="1"/>
</dbReference>
<dbReference type="GO" id="GO:0002949">
    <property type="term" value="P:tRNA threonylcarbamoyladenosine modification"/>
    <property type="evidence" value="ECO:0007669"/>
    <property type="project" value="UniProtKB-UniRule"/>
</dbReference>
<dbReference type="PROSITE" id="PS01016">
    <property type="entry name" value="GLYCOPROTEASE"/>
    <property type="match status" value="1"/>
</dbReference>
<reference evidence="10" key="1">
    <citation type="submission" date="2020-10" db="EMBL/GenBank/DDBJ databases">
        <authorList>
            <person name="Gilroy R."/>
        </authorList>
    </citation>
    <scope>NUCLEOTIDE SEQUENCE</scope>
    <source>
        <strain evidence="10">CHK186-9395</strain>
    </source>
</reference>
<feature type="binding site" evidence="8">
    <location>
        <position position="131"/>
    </location>
    <ligand>
        <name>Fe cation</name>
        <dbReference type="ChEBI" id="CHEBI:24875"/>
    </ligand>
</feature>
<reference evidence="10" key="2">
    <citation type="journal article" date="2021" name="PeerJ">
        <title>Extensive microbial diversity within the chicken gut microbiome revealed by metagenomics and culture.</title>
        <authorList>
            <person name="Gilroy R."/>
            <person name="Ravi A."/>
            <person name="Getino M."/>
            <person name="Pursley I."/>
            <person name="Horton D.L."/>
            <person name="Alikhan N.F."/>
            <person name="Baker D."/>
            <person name="Gharbi K."/>
            <person name="Hall N."/>
            <person name="Watson M."/>
            <person name="Adriaenssens E.M."/>
            <person name="Foster-Nyarko E."/>
            <person name="Jarju S."/>
            <person name="Secka A."/>
            <person name="Antonio M."/>
            <person name="Oren A."/>
            <person name="Chaudhuri R.R."/>
            <person name="La Ragione R."/>
            <person name="Hildebrand F."/>
            <person name="Pallen M.J."/>
        </authorList>
    </citation>
    <scope>NUCLEOTIDE SEQUENCE</scope>
    <source>
        <strain evidence="10">CHK186-9395</strain>
    </source>
</reference>
<dbReference type="AlphaFoldDB" id="A0A9D1NER2"/>